<dbReference type="GO" id="GO:0005524">
    <property type="term" value="F:ATP binding"/>
    <property type="evidence" value="ECO:0007669"/>
    <property type="project" value="UniProtKB-KW"/>
</dbReference>
<keyword evidence="4" id="KW-0723">Serine/threonine-protein kinase</keyword>
<evidence type="ECO:0000256" key="5">
    <source>
        <dbReference type="ARBA" id="ARBA00022679"/>
    </source>
</evidence>
<evidence type="ECO:0000256" key="15">
    <source>
        <dbReference type="ARBA" id="ARBA00023170"/>
    </source>
</evidence>
<proteinExistence type="predicted"/>
<dbReference type="GO" id="GO:0004674">
    <property type="term" value="F:protein serine/threonine kinase activity"/>
    <property type="evidence" value="ECO:0007669"/>
    <property type="project" value="UniProtKB-KW"/>
</dbReference>
<evidence type="ECO:0000256" key="6">
    <source>
        <dbReference type="ARBA" id="ARBA00022692"/>
    </source>
</evidence>
<dbReference type="Gene3D" id="1.10.510.10">
    <property type="entry name" value="Transferase(Phosphotransferase) domain 1"/>
    <property type="match status" value="2"/>
</dbReference>
<evidence type="ECO:0000256" key="19">
    <source>
        <dbReference type="SAM" id="Phobius"/>
    </source>
</evidence>
<keyword evidence="16" id="KW-0325">Glycoprotein</keyword>
<evidence type="ECO:0000259" key="21">
    <source>
        <dbReference type="PROSITE" id="PS50927"/>
    </source>
</evidence>
<keyword evidence="9" id="KW-0547">Nucleotide-binding</keyword>
<dbReference type="InterPro" id="IPR001480">
    <property type="entry name" value="Bulb-type_lectin_dom"/>
</dbReference>
<keyword evidence="10" id="KW-0418">Kinase</keyword>
<dbReference type="FunFam" id="1.10.510.10:FF:000060">
    <property type="entry name" value="G-type lectin S-receptor-like serine/threonine-protein kinase"/>
    <property type="match status" value="2"/>
</dbReference>
<evidence type="ECO:0000259" key="20">
    <source>
        <dbReference type="PROSITE" id="PS50011"/>
    </source>
</evidence>
<dbReference type="FunFam" id="3.30.200.20:FF:000330">
    <property type="entry name" value="G-type lectin S-receptor-like serine/threonine-protein kinase At4g03230"/>
    <property type="match status" value="1"/>
</dbReference>
<dbReference type="Pfam" id="PF01453">
    <property type="entry name" value="B_lectin"/>
    <property type="match status" value="2"/>
</dbReference>
<accession>A0A394DCR2</accession>
<dbReference type="CDD" id="cd14066">
    <property type="entry name" value="STKc_IRAK"/>
    <property type="match status" value="1"/>
</dbReference>
<dbReference type="InterPro" id="IPR011009">
    <property type="entry name" value="Kinase-like_dom_sf"/>
</dbReference>
<keyword evidence="11" id="KW-0067">ATP-binding</keyword>
<evidence type="ECO:0000256" key="13">
    <source>
        <dbReference type="ARBA" id="ARBA00023136"/>
    </source>
</evidence>
<protein>
    <recommendedName>
        <fullName evidence="2">non-specific serine/threonine protein kinase</fullName>
        <ecNumber evidence="2">2.7.11.1</ecNumber>
    </recommendedName>
</protein>
<comment type="subcellular location">
    <subcellularLocation>
        <location evidence="1">Cell membrane</location>
        <topology evidence="1">Single-pass type I membrane protein</topology>
    </subcellularLocation>
</comment>
<keyword evidence="6 19" id="KW-0812">Transmembrane</keyword>
<comment type="caution">
    <text evidence="22">The sequence shown here is derived from an EMBL/GenBank/DDBJ whole genome shotgun (WGS) entry which is preliminary data.</text>
</comment>
<feature type="domain" description="Bulb-type lectin" evidence="21">
    <location>
        <begin position="16"/>
        <end position="136"/>
    </location>
</feature>
<keyword evidence="7" id="KW-0732">Signal</keyword>
<dbReference type="Gene3D" id="3.30.200.20">
    <property type="entry name" value="Phosphorylase Kinase, domain 1"/>
    <property type="match status" value="2"/>
</dbReference>
<dbReference type="PROSITE" id="PS00108">
    <property type="entry name" value="PROTEIN_KINASE_ST"/>
    <property type="match status" value="2"/>
</dbReference>
<dbReference type="InterPro" id="IPR036426">
    <property type="entry name" value="Bulb-type_lectin_dom_sf"/>
</dbReference>
<dbReference type="STRING" id="3871.A0A394DCR2"/>
<dbReference type="Pfam" id="PF07714">
    <property type="entry name" value="PK_Tyr_Ser-Thr"/>
    <property type="match status" value="2"/>
</dbReference>
<evidence type="ECO:0000256" key="7">
    <source>
        <dbReference type="ARBA" id="ARBA00022729"/>
    </source>
</evidence>
<evidence type="ECO:0000256" key="4">
    <source>
        <dbReference type="ARBA" id="ARBA00022527"/>
    </source>
</evidence>
<dbReference type="PROSITE" id="PS50011">
    <property type="entry name" value="PROTEIN_KINASE_DOM"/>
    <property type="match status" value="2"/>
</dbReference>
<evidence type="ECO:0000256" key="8">
    <source>
        <dbReference type="ARBA" id="ARBA00022734"/>
    </source>
</evidence>
<evidence type="ECO:0000313" key="22">
    <source>
        <dbReference type="EMBL" id="OIW21122.1"/>
    </source>
</evidence>
<feature type="transmembrane region" description="Helical" evidence="19">
    <location>
        <begin position="378"/>
        <end position="400"/>
    </location>
</feature>
<keyword evidence="12 19" id="KW-1133">Transmembrane helix</keyword>
<dbReference type="GO" id="GO:0030246">
    <property type="term" value="F:carbohydrate binding"/>
    <property type="evidence" value="ECO:0007669"/>
    <property type="project" value="UniProtKB-KW"/>
</dbReference>
<feature type="domain" description="Protein kinase" evidence="20">
    <location>
        <begin position="1240"/>
        <end position="1502"/>
    </location>
</feature>
<dbReference type="Proteomes" id="UP000188354">
    <property type="component" value="Unassembled WGS sequence"/>
</dbReference>
<dbReference type="PANTHER" id="PTHR27002:SF776">
    <property type="entry name" value="CYSTEINE-RICH RLK (RECEPTOR-LIKE KINASE) PROTEIN"/>
    <property type="match status" value="1"/>
</dbReference>
<evidence type="ECO:0000256" key="10">
    <source>
        <dbReference type="ARBA" id="ARBA00022777"/>
    </source>
</evidence>
<evidence type="ECO:0000256" key="1">
    <source>
        <dbReference type="ARBA" id="ARBA00004251"/>
    </source>
</evidence>
<dbReference type="Gene3D" id="2.90.10.10">
    <property type="entry name" value="Bulb-type lectin domain"/>
    <property type="match status" value="2"/>
</dbReference>
<dbReference type="PANTHER" id="PTHR27002">
    <property type="entry name" value="RECEPTOR-LIKE SERINE/THREONINE-PROTEIN KINASE SD1-8"/>
    <property type="match status" value="1"/>
</dbReference>
<evidence type="ECO:0000256" key="16">
    <source>
        <dbReference type="ARBA" id="ARBA00023180"/>
    </source>
</evidence>
<name>A0A394DCR2_LUPAN</name>
<organism evidence="22 23">
    <name type="scientific">Lupinus angustifolius</name>
    <name type="common">Narrow-leaved blue lupine</name>
    <dbReference type="NCBI Taxonomy" id="3871"/>
    <lineage>
        <taxon>Eukaryota</taxon>
        <taxon>Viridiplantae</taxon>
        <taxon>Streptophyta</taxon>
        <taxon>Embryophyta</taxon>
        <taxon>Tracheophyta</taxon>
        <taxon>Spermatophyta</taxon>
        <taxon>Magnoliopsida</taxon>
        <taxon>eudicotyledons</taxon>
        <taxon>Gunneridae</taxon>
        <taxon>Pentapetalae</taxon>
        <taxon>rosids</taxon>
        <taxon>fabids</taxon>
        <taxon>Fabales</taxon>
        <taxon>Fabaceae</taxon>
        <taxon>Papilionoideae</taxon>
        <taxon>50 kb inversion clade</taxon>
        <taxon>genistoids sensu lato</taxon>
        <taxon>core genistoids</taxon>
        <taxon>Genisteae</taxon>
        <taxon>Lupinus</taxon>
    </lineage>
</organism>
<dbReference type="EMBL" id="MLAU01019837">
    <property type="protein sequence ID" value="OIW21122.1"/>
    <property type="molecule type" value="Genomic_DNA"/>
</dbReference>
<dbReference type="InterPro" id="IPR000719">
    <property type="entry name" value="Prot_kinase_dom"/>
</dbReference>
<evidence type="ECO:0000256" key="14">
    <source>
        <dbReference type="ARBA" id="ARBA00023157"/>
    </source>
</evidence>
<dbReference type="FunFam" id="3.30.200.20:FF:000195">
    <property type="entry name" value="G-type lectin S-receptor-like serine/threonine-protein kinase"/>
    <property type="match status" value="1"/>
</dbReference>
<evidence type="ECO:0000256" key="9">
    <source>
        <dbReference type="ARBA" id="ARBA00022741"/>
    </source>
</evidence>
<feature type="domain" description="Bulb-type lectin" evidence="21">
    <location>
        <begin position="797"/>
        <end position="917"/>
    </location>
</feature>
<dbReference type="Gramene" id="OIW21122">
    <property type="protein sequence ID" value="OIW21122"/>
    <property type="gene ID" value="TanjilG_29778"/>
</dbReference>
<sequence>MWLWSNSIHNIKAGEHDSLKLGGTLNDTHQLCSENGKSCIRFFQQTNSTTFLDILIRDDFVIWTANRNQPITNGSGILSLDNTGVLKIESEDWNPIILYSPPPQSTNNISTVATLLDSGNFVVQQLNPNGSTKRILWQSFDYPTDNLFPGMKLGVNHKTGRSWSLVSWVSQTLPTSGNFKLEWEPKERELVITRIGKVLWKSGKLIKNRFEHIPEDSQHKYSYTIVSNEDEDYFTFTTSNEDPVTWTMYQNGQVVSSDGKDIAKADKCYGYNNDGGCQKWEIPTCRDSSDVFESKTGYLNFSSDVTRRERNRSYGIGDCQAICWSNCTCAGFMSLDEDDESGCIFFLGKSLEGFISVSVALKFNMIVKKPHRRGTKKWIWLSVVIATALLIICTSILFLVKIKRKRVVEDKRKRELETEMRGVTSEGSTDIKDLENELNKGHDFKVFSYTSVKEATNNFSSENKLGQGGFGPVYKGILPTGREVAVKRLSKTSRQGIVEFKNELKLICELQHTNLVQLIGCCICEQEMILIYEYMSNKSLDFFLFDSTRSNLLNWPKRFNIIEGISQGLLYLHKYSRLKIIHRDLKAGNILLDENMNPKISDFGMARMFTQQESNVNTNRIVGTHGYMSPEYAMEGILSTKSDVYSFGVLLLEIVSGRKNNSFYDVEHPLNLVGHAWELWKAGACLKLMDPSLNGMFDPDEVQRCIHIGLLCVEHYAKDRPNMSDIISMLTNKSVAITLPTRPAFYIGRKTFEGEIYSKSTESNIDSTKETSNFSEVEPRYLWLWSSCIHNVKAREDDSLKPGDTLNGTQQLCSENHNYCIRFYHQTTSSSYLDIMTKGNFVIWTANRNQPITNGSGILSLDKSGVLKIESQIWKPIILYSPPPQFTNNISIVATLLDSSNFVVQQVNPNGSTKRVLWQSFDYPTDTLFPGMKLGVNHKTGHNWSLVSWVSKNLPSSGNFKLEWEPKEGELVITRIGKVLWKSGKLIKNRFEHIAEDSQHKYNYTIVSNEDEDYFTFTTSNEEPLTWTLFETGQVISSDGKDIAKADKCYGYNNDGGCQKWEIPSCRDTSDVFESRTGYLNFSSDVTSYETNSSYGIGDCQAICWSNCTCVGFTSLDEDDETGCIFFLGKSLEGVISVSVGEKFHMIVKKPHHRGTKKWIWLSVVIATSLLIVCTSTLFIVKNRRKCMVEDKRRGKVETEMHDITSEGSIDMKDLEDELNKGHDFKVFSYASVMEATDNFSSENKLGQGGFGPVYKGILPTGREVAVKRLSKTSGQGVVEFKNELKLICELQHMNLVQLIGCCICEHERILIYEYMSNKSLDFFLFDSTRSKLLNWSKRFNIIEGISQGLLYLHKYSRVKIIHRDLKAGNILLDENMNPKISDFGMARMFTLQESTVNTNRIVGTYGYMSPEYVMEGVFSTKSDIYSFGVLLLEIVSGRKNNSFYDVEHPLNLVGHAWELWKDGVCLKLMDPSLNGMFDPDEAQRCIHVGLLMRRTLCKRST</sequence>
<evidence type="ECO:0000256" key="12">
    <source>
        <dbReference type="ARBA" id="ARBA00022989"/>
    </source>
</evidence>
<evidence type="ECO:0000313" key="23">
    <source>
        <dbReference type="Proteomes" id="UP000188354"/>
    </source>
</evidence>
<dbReference type="SUPFAM" id="SSF51110">
    <property type="entry name" value="alpha-D-mannose-specific plant lectins"/>
    <property type="match status" value="2"/>
</dbReference>
<keyword evidence="15" id="KW-0675">Receptor</keyword>
<evidence type="ECO:0000256" key="3">
    <source>
        <dbReference type="ARBA" id="ARBA00022475"/>
    </source>
</evidence>
<dbReference type="SUPFAM" id="SSF56112">
    <property type="entry name" value="Protein kinase-like (PK-like)"/>
    <property type="match status" value="2"/>
</dbReference>
<dbReference type="GO" id="GO:0005886">
    <property type="term" value="C:plasma membrane"/>
    <property type="evidence" value="ECO:0007669"/>
    <property type="project" value="UniProtKB-SubCell"/>
</dbReference>
<dbReference type="InterPro" id="IPR001245">
    <property type="entry name" value="Ser-Thr/Tyr_kinase_cat_dom"/>
</dbReference>
<comment type="catalytic activity">
    <reaction evidence="17">
        <text>L-threonyl-[protein] + ATP = O-phospho-L-threonyl-[protein] + ADP + H(+)</text>
        <dbReference type="Rhea" id="RHEA:46608"/>
        <dbReference type="Rhea" id="RHEA-COMP:11060"/>
        <dbReference type="Rhea" id="RHEA-COMP:11605"/>
        <dbReference type="ChEBI" id="CHEBI:15378"/>
        <dbReference type="ChEBI" id="CHEBI:30013"/>
        <dbReference type="ChEBI" id="CHEBI:30616"/>
        <dbReference type="ChEBI" id="CHEBI:61977"/>
        <dbReference type="ChEBI" id="CHEBI:456216"/>
        <dbReference type="EC" id="2.7.11.1"/>
    </reaction>
</comment>
<keyword evidence="23" id="KW-1185">Reference proteome</keyword>
<comment type="catalytic activity">
    <reaction evidence="18">
        <text>L-seryl-[protein] + ATP = O-phospho-L-seryl-[protein] + ADP + H(+)</text>
        <dbReference type="Rhea" id="RHEA:17989"/>
        <dbReference type="Rhea" id="RHEA-COMP:9863"/>
        <dbReference type="Rhea" id="RHEA-COMP:11604"/>
        <dbReference type="ChEBI" id="CHEBI:15378"/>
        <dbReference type="ChEBI" id="CHEBI:29999"/>
        <dbReference type="ChEBI" id="CHEBI:30616"/>
        <dbReference type="ChEBI" id="CHEBI:83421"/>
        <dbReference type="ChEBI" id="CHEBI:456216"/>
        <dbReference type="EC" id="2.7.11.1"/>
    </reaction>
</comment>
<evidence type="ECO:0000256" key="2">
    <source>
        <dbReference type="ARBA" id="ARBA00012513"/>
    </source>
</evidence>
<evidence type="ECO:0000256" key="18">
    <source>
        <dbReference type="ARBA" id="ARBA00048679"/>
    </source>
</evidence>
<dbReference type="SMART" id="SM00108">
    <property type="entry name" value="B_lectin"/>
    <property type="match status" value="2"/>
</dbReference>
<keyword evidence="8" id="KW-0430">Lectin</keyword>
<dbReference type="PROSITE" id="PS50927">
    <property type="entry name" value="BULB_LECTIN"/>
    <property type="match status" value="2"/>
</dbReference>
<reference evidence="22 23" key="1">
    <citation type="journal article" date="2017" name="Plant Biotechnol. J.">
        <title>A comprehensive draft genome sequence for lupin (Lupinus angustifolius), an emerging health food: insights into plant-microbe interactions and legume evolution.</title>
        <authorList>
            <person name="Hane J.K."/>
            <person name="Ming Y."/>
            <person name="Kamphuis L.G."/>
            <person name="Nelson M.N."/>
            <person name="Garg G."/>
            <person name="Atkins C.A."/>
            <person name="Bayer P.E."/>
            <person name="Bravo A."/>
            <person name="Bringans S."/>
            <person name="Cannon S."/>
            <person name="Edwards D."/>
            <person name="Foley R."/>
            <person name="Gao L.L."/>
            <person name="Harrison M.J."/>
            <person name="Huang W."/>
            <person name="Hurgobin B."/>
            <person name="Li S."/>
            <person name="Liu C.W."/>
            <person name="McGrath A."/>
            <person name="Morahan G."/>
            <person name="Murray J."/>
            <person name="Weller J."/>
            <person name="Jian J."/>
            <person name="Singh K.B."/>
        </authorList>
    </citation>
    <scope>NUCLEOTIDE SEQUENCE [LARGE SCALE GENOMIC DNA]</scope>
    <source>
        <strain evidence="23">cv. Tanjil</strain>
        <tissue evidence="22">Whole plant</tissue>
    </source>
</reference>
<keyword evidence="14" id="KW-1015">Disulfide bond</keyword>
<keyword evidence="13 19" id="KW-0472">Membrane</keyword>
<keyword evidence="3" id="KW-1003">Cell membrane</keyword>
<feature type="transmembrane region" description="Helical" evidence="19">
    <location>
        <begin position="1159"/>
        <end position="1181"/>
    </location>
</feature>
<dbReference type="SMART" id="SM00220">
    <property type="entry name" value="S_TKc"/>
    <property type="match status" value="2"/>
</dbReference>
<dbReference type="InterPro" id="IPR008271">
    <property type="entry name" value="Ser/Thr_kinase_AS"/>
</dbReference>
<evidence type="ECO:0000256" key="17">
    <source>
        <dbReference type="ARBA" id="ARBA00047899"/>
    </source>
</evidence>
<gene>
    <name evidence="22" type="ORF">TanjilG_29778</name>
</gene>
<keyword evidence="5" id="KW-0808">Transferase</keyword>
<dbReference type="EC" id="2.7.11.1" evidence="2"/>
<evidence type="ECO:0000256" key="11">
    <source>
        <dbReference type="ARBA" id="ARBA00022840"/>
    </source>
</evidence>
<feature type="domain" description="Protein kinase" evidence="20">
    <location>
        <begin position="459"/>
        <end position="745"/>
    </location>
</feature>